<evidence type="ECO:0000313" key="10">
    <source>
        <dbReference type="Proteomes" id="UP000268553"/>
    </source>
</evidence>
<keyword evidence="6 8" id="KW-1133">Transmembrane helix</keyword>
<dbReference type="PANTHER" id="PTHR30269">
    <property type="entry name" value="TRANSMEMBRANE PROTEIN YFCA"/>
    <property type="match status" value="1"/>
</dbReference>
<evidence type="ECO:0000256" key="1">
    <source>
        <dbReference type="ARBA" id="ARBA00004651"/>
    </source>
</evidence>
<dbReference type="Proteomes" id="UP000268553">
    <property type="component" value="Unassembled WGS sequence"/>
</dbReference>
<feature type="transmembrane region" description="Helical" evidence="8">
    <location>
        <begin position="117"/>
        <end position="134"/>
    </location>
</feature>
<feature type="transmembrane region" description="Helical" evidence="8">
    <location>
        <begin position="210"/>
        <end position="231"/>
    </location>
</feature>
<keyword evidence="10" id="KW-1185">Reference proteome</keyword>
<feature type="transmembrane region" description="Helical" evidence="8">
    <location>
        <begin position="33"/>
        <end position="53"/>
    </location>
</feature>
<comment type="subcellular location">
    <subcellularLocation>
        <location evidence="1 8">Cell membrane</location>
        <topology evidence="1 8">Multi-pass membrane protein</topology>
    </subcellularLocation>
</comment>
<dbReference type="AlphaFoldDB" id="A0A3R8S445"/>
<evidence type="ECO:0000256" key="4">
    <source>
        <dbReference type="ARBA" id="ARBA00022475"/>
    </source>
</evidence>
<feature type="transmembrane region" description="Helical" evidence="8">
    <location>
        <begin position="7"/>
        <end position="27"/>
    </location>
</feature>
<feature type="transmembrane region" description="Helical" evidence="8">
    <location>
        <begin position="60"/>
        <end position="80"/>
    </location>
</feature>
<evidence type="ECO:0000256" key="6">
    <source>
        <dbReference type="ARBA" id="ARBA00022989"/>
    </source>
</evidence>
<accession>A0A3R8S445</accession>
<evidence type="ECO:0000313" key="9">
    <source>
        <dbReference type="EMBL" id="RRQ51418.1"/>
    </source>
</evidence>
<reference evidence="9 10" key="1">
    <citation type="submission" date="2018-12" db="EMBL/GenBank/DDBJ databases">
        <authorList>
            <person name="Kim S.-J."/>
            <person name="Jung G.-Y."/>
        </authorList>
    </citation>
    <scope>NUCLEOTIDE SEQUENCE [LARGE SCALE GENOMIC DNA]</scope>
    <source>
        <strain evidence="9 10">03SU3-P</strain>
    </source>
</reference>
<keyword evidence="4 8" id="KW-1003">Cell membrane</keyword>
<sequence>MTFGAAYIRGLTGFGMAIILVPLFGLIVKPGEAVVIGILLQVLIGPVGLKVIYADAHRQSALMIAAFAMLATPLGIWLLMNTSPDVARLMIAAIAIGAFVLVLLPQRGELRPGPKETALTGIASGILTGFAAMPGPPVVPFYLRQPIPPKEARASMMLVFFATAIAGTISAFVLGLADARLLWLSLLLFPSVLLGNWLGAKSFGKVPPALWRSFVAGVLGLAGLSAVLRLLS</sequence>
<gene>
    <name evidence="9" type="ORF">D7D48_00435</name>
</gene>
<dbReference type="EMBL" id="RWJI01000001">
    <property type="protein sequence ID" value="RRQ51418.1"/>
    <property type="molecule type" value="Genomic_DNA"/>
</dbReference>
<evidence type="ECO:0000256" key="3">
    <source>
        <dbReference type="ARBA" id="ARBA00022448"/>
    </source>
</evidence>
<proteinExistence type="inferred from homology"/>
<comment type="caution">
    <text evidence="9">The sequence shown here is derived from an EMBL/GenBank/DDBJ whole genome shotgun (WGS) entry which is preliminary data.</text>
</comment>
<keyword evidence="5 8" id="KW-0812">Transmembrane</keyword>
<evidence type="ECO:0000256" key="5">
    <source>
        <dbReference type="ARBA" id="ARBA00022692"/>
    </source>
</evidence>
<feature type="transmembrane region" description="Helical" evidence="8">
    <location>
        <begin position="86"/>
        <end position="105"/>
    </location>
</feature>
<evidence type="ECO:0000256" key="8">
    <source>
        <dbReference type="RuleBase" id="RU363041"/>
    </source>
</evidence>
<dbReference type="InterPro" id="IPR002781">
    <property type="entry name" value="TM_pro_TauE-like"/>
</dbReference>
<dbReference type="Pfam" id="PF01925">
    <property type="entry name" value="TauE"/>
    <property type="match status" value="1"/>
</dbReference>
<dbReference type="OrthoDB" id="7345770at2"/>
<dbReference type="InterPro" id="IPR052017">
    <property type="entry name" value="TSUP"/>
</dbReference>
<keyword evidence="3" id="KW-0813">Transport</keyword>
<evidence type="ECO:0000256" key="7">
    <source>
        <dbReference type="ARBA" id="ARBA00023136"/>
    </source>
</evidence>
<evidence type="ECO:0000256" key="2">
    <source>
        <dbReference type="ARBA" id="ARBA00009142"/>
    </source>
</evidence>
<protein>
    <recommendedName>
        <fullName evidence="8">Probable membrane transporter protein</fullName>
    </recommendedName>
</protein>
<feature type="transmembrane region" description="Helical" evidence="8">
    <location>
        <begin position="154"/>
        <end position="174"/>
    </location>
</feature>
<organism evidence="9 10">
    <name type="scientific">Sphingorhabdus wooponensis</name>
    <dbReference type="NCBI Taxonomy" id="940136"/>
    <lineage>
        <taxon>Bacteria</taxon>
        <taxon>Pseudomonadati</taxon>
        <taxon>Pseudomonadota</taxon>
        <taxon>Alphaproteobacteria</taxon>
        <taxon>Sphingomonadales</taxon>
        <taxon>Sphingomonadaceae</taxon>
        <taxon>Sphingorhabdus</taxon>
    </lineage>
</organism>
<name>A0A3R8S445_9SPHN</name>
<dbReference type="GO" id="GO:0005886">
    <property type="term" value="C:plasma membrane"/>
    <property type="evidence" value="ECO:0007669"/>
    <property type="project" value="UniProtKB-SubCell"/>
</dbReference>
<comment type="similarity">
    <text evidence="2 8">Belongs to the 4-toluene sulfonate uptake permease (TSUP) (TC 2.A.102) family.</text>
</comment>
<keyword evidence="7 8" id="KW-0472">Membrane</keyword>
<dbReference type="PANTHER" id="PTHR30269:SF37">
    <property type="entry name" value="MEMBRANE TRANSPORTER PROTEIN"/>
    <property type="match status" value="1"/>
</dbReference>
<feature type="transmembrane region" description="Helical" evidence="8">
    <location>
        <begin position="181"/>
        <end position="198"/>
    </location>
</feature>